<name>A0A834AXQ3_9CHIR</name>
<protein>
    <submittedName>
        <fullName evidence="2">Uncharacterized protein</fullName>
    </submittedName>
</protein>
<dbReference type="Proteomes" id="UP000664940">
    <property type="component" value="Unassembled WGS sequence"/>
</dbReference>
<sequence>MLVCVCVCFLFMVFLDFGKNKHSSHTSTFLIFQFFTGWWGGGGGEGLISFPGLSPTSQLLLKIPRLTPPISHHSVSPTPSALINEDCNTILNWTCLWAFYSLYIFILFPSRKLPPLWRFFPSLQKRQL</sequence>
<dbReference type="EMBL" id="JABVXQ010000003">
    <property type="protein sequence ID" value="KAF6119687.1"/>
    <property type="molecule type" value="Genomic_DNA"/>
</dbReference>
<feature type="signal peptide" evidence="1">
    <location>
        <begin position="1"/>
        <end position="18"/>
    </location>
</feature>
<accession>A0A834AXQ3</accession>
<reference evidence="2 3" key="1">
    <citation type="journal article" date="2020" name="Nature">
        <title>Six reference-quality genomes reveal evolution of bat adaptations.</title>
        <authorList>
            <person name="Jebb D."/>
            <person name="Huang Z."/>
            <person name="Pippel M."/>
            <person name="Hughes G.M."/>
            <person name="Lavrichenko K."/>
            <person name="Devanna P."/>
            <person name="Winkler S."/>
            <person name="Jermiin L.S."/>
            <person name="Skirmuntt E.C."/>
            <person name="Katzourakis A."/>
            <person name="Burkitt-Gray L."/>
            <person name="Ray D.A."/>
            <person name="Sullivan K.A.M."/>
            <person name="Roscito J.G."/>
            <person name="Kirilenko B.M."/>
            <person name="Davalos L.M."/>
            <person name="Corthals A.P."/>
            <person name="Power M.L."/>
            <person name="Jones G."/>
            <person name="Ransome R.D."/>
            <person name="Dechmann D.K.N."/>
            <person name="Locatelli A.G."/>
            <person name="Puechmaille S.J."/>
            <person name="Fedrigo O."/>
            <person name="Jarvis E.D."/>
            <person name="Hiller M."/>
            <person name="Vernes S.C."/>
            <person name="Myers E.W."/>
            <person name="Teeling E.C."/>
        </authorList>
    </citation>
    <scope>NUCLEOTIDE SEQUENCE [LARGE SCALE GENOMIC DNA]</scope>
    <source>
        <strain evidence="2">Bat1K_MPI-CBG_1</strain>
    </source>
</reference>
<dbReference type="AlphaFoldDB" id="A0A834AXQ3"/>
<evidence type="ECO:0000313" key="3">
    <source>
        <dbReference type="Proteomes" id="UP000664940"/>
    </source>
</evidence>
<organism evidence="2 3">
    <name type="scientific">Phyllostomus discolor</name>
    <name type="common">pale spear-nosed bat</name>
    <dbReference type="NCBI Taxonomy" id="89673"/>
    <lineage>
        <taxon>Eukaryota</taxon>
        <taxon>Metazoa</taxon>
        <taxon>Chordata</taxon>
        <taxon>Craniata</taxon>
        <taxon>Vertebrata</taxon>
        <taxon>Euteleostomi</taxon>
        <taxon>Mammalia</taxon>
        <taxon>Eutheria</taxon>
        <taxon>Laurasiatheria</taxon>
        <taxon>Chiroptera</taxon>
        <taxon>Yangochiroptera</taxon>
        <taxon>Phyllostomidae</taxon>
        <taxon>Phyllostominae</taxon>
        <taxon>Phyllostomus</taxon>
    </lineage>
</organism>
<feature type="chain" id="PRO_5032281778" evidence="1">
    <location>
        <begin position="19"/>
        <end position="128"/>
    </location>
</feature>
<comment type="caution">
    <text evidence="2">The sequence shown here is derived from an EMBL/GenBank/DDBJ whole genome shotgun (WGS) entry which is preliminary data.</text>
</comment>
<keyword evidence="1" id="KW-0732">Signal</keyword>
<evidence type="ECO:0000313" key="2">
    <source>
        <dbReference type="EMBL" id="KAF6119687.1"/>
    </source>
</evidence>
<gene>
    <name evidence="2" type="ORF">HJG60_010137</name>
</gene>
<proteinExistence type="predicted"/>
<evidence type="ECO:0000256" key="1">
    <source>
        <dbReference type="SAM" id="SignalP"/>
    </source>
</evidence>